<dbReference type="OrthoDB" id="955331at2"/>
<evidence type="ECO:0000313" key="1">
    <source>
        <dbReference type="EMBL" id="TLU98846.1"/>
    </source>
</evidence>
<keyword evidence="2" id="KW-1185">Reference proteome</keyword>
<organism evidence="1 2">
    <name type="scientific">Dyadobacter luticola</name>
    <dbReference type="NCBI Taxonomy" id="1979387"/>
    <lineage>
        <taxon>Bacteria</taxon>
        <taxon>Pseudomonadati</taxon>
        <taxon>Bacteroidota</taxon>
        <taxon>Cytophagia</taxon>
        <taxon>Cytophagales</taxon>
        <taxon>Spirosomataceae</taxon>
        <taxon>Dyadobacter</taxon>
    </lineage>
</organism>
<reference evidence="1 2" key="1">
    <citation type="submission" date="2019-05" db="EMBL/GenBank/DDBJ databases">
        <authorList>
            <person name="Qu J.-H."/>
        </authorList>
    </citation>
    <scope>NUCLEOTIDE SEQUENCE [LARGE SCALE GENOMIC DNA]</scope>
    <source>
        <strain evidence="1 2">T17</strain>
    </source>
</reference>
<protein>
    <submittedName>
        <fullName evidence="1">Uncharacterized protein</fullName>
    </submittedName>
</protein>
<accession>A0A5R9KRY0</accession>
<evidence type="ECO:0000313" key="2">
    <source>
        <dbReference type="Proteomes" id="UP000306402"/>
    </source>
</evidence>
<dbReference type="Proteomes" id="UP000306402">
    <property type="component" value="Unassembled WGS sequence"/>
</dbReference>
<dbReference type="EMBL" id="VCEJ01000005">
    <property type="protein sequence ID" value="TLU98846.1"/>
    <property type="molecule type" value="Genomic_DNA"/>
</dbReference>
<name>A0A5R9KRY0_9BACT</name>
<comment type="caution">
    <text evidence="1">The sequence shown here is derived from an EMBL/GenBank/DDBJ whole genome shotgun (WGS) entry which is preliminary data.</text>
</comment>
<gene>
    <name evidence="1" type="ORF">FEN17_19820</name>
</gene>
<dbReference type="RefSeq" id="WP_138367135.1">
    <property type="nucleotide sequence ID" value="NZ_VCEJ01000005.1"/>
</dbReference>
<sequence>MIRISTLPLIENLTQFHEAKLILLVDVLLVGDAPRNMREHIKNNYGGFIHDKKTYIPITLTGTPESLMANIGKPIHFKFDHGFENHYHFNGNLDEAFWHKKLYDMSEFAGTSSVSFEREESFITERYITGKQKYIEPEMITKLLDIPTNAPASIGLKAMRGLKPVRK</sequence>
<dbReference type="AlphaFoldDB" id="A0A5R9KRY0"/>
<proteinExistence type="predicted"/>